<name>A0ABP3A2W2_MYCUL</name>
<evidence type="ECO:0000256" key="5">
    <source>
        <dbReference type="ARBA" id="ARBA00023172"/>
    </source>
</evidence>
<keyword evidence="4 6" id="KW-0238">DNA-binding</keyword>
<proteinExistence type="inferred from homology"/>
<keyword evidence="8" id="KW-1185">Reference proteome</keyword>
<evidence type="ECO:0000256" key="4">
    <source>
        <dbReference type="ARBA" id="ARBA00023125"/>
    </source>
</evidence>
<reference evidence="7 8" key="1">
    <citation type="submission" date="2014-01" db="EMBL/GenBank/DDBJ databases">
        <authorList>
            <person name="Dobos K."/>
            <person name="Lenaerts A."/>
            <person name="Ordway D."/>
            <person name="DeGroote M.A."/>
            <person name="Parker T."/>
            <person name="Sizemore C."/>
            <person name="Tallon L.J."/>
            <person name="Sadzewicz L.K."/>
            <person name="Sengamalay N."/>
            <person name="Fraser C.M."/>
            <person name="Hine E."/>
            <person name="Shefchek K.A."/>
            <person name="Das S.P."/>
            <person name="Tettelin H."/>
        </authorList>
    </citation>
    <scope>NUCLEOTIDE SEQUENCE [LARGE SCALE GENOMIC DNA]</scope>
    <source>
        <strain evidence="7 8">Harvey</strain>
    </source>
</reference>
<gene>
    <name evidence="7" type="ORF">I551_7696</name>
</gene>
<dbReference type="EMBL" id="JAOL01000186">
    <property type="protein sequence ID" value="EUA85928.1"/>
    <property type="molecule type" value="Genomic_DNA"/>
</dbReference>
<dbReference type="PANTHER" id="PTHR33217:SF8">
    <property type="entry name" value="MUTATOR FAMILY TRANSPOSASE"/>
    <property type="match status" value="1"/>
</dbReference>
<comment type="function">
    <text evidence="1 6">Required for the transposition of the insertion element.</text>
</comment>
<dbReference type="Pfam" id="PF00872">
    <property type="entry name" value="Transposase_mut"/>
    <property type="match status" value="1"/>
</dbReference>
<accession>A0ABP3A2W2</accession>
<dbReference type="InterPro" id="IPR001207">
    <property type="entry name" value="Transposase_mutator"/>
</dbReference>
<dbReference type="PANTHER" id="PTHR33217">
    <property type="entry name" value="TRANSPOSASE FOR INSERTION SEQUENCE ELEMENT IS1081"/>
    <property type="match status" value="1"/>
</dbReference>
<evidence type="ECO:0000313" key="7">
    <source>
        <dbReference type="EMBL" id="EUA85928.1"/>
    </source>
</evidence>
<organism evidence="7 8">
    <name type="scientific">Mycobacterium ulcerans str. Harvey</name>
    <dbReference type="NCBI Taxonomy" id="1299332"/>
    <lineage>
        <taxon>Bacteria</taxon>
        <taxon>Bacillati</taxon>
        <taxon>Actinomycetota</taxon>
        <taxon>Actinomycetes</taxon>
        <taxon>Mycobacteriales</taxon>
        <taxon>Mycobacteriaceae</taxon>
        <taxon>Mycobacterium</taxon>
        <taxon>Mycobacterium ulcerans group</taxon>
    </lineage>
</organism>
<keyword evidence="3 6" id="KW-0815">Transposition</keyword>
<evidence type="ECO:0000256" key="2">
    <source>
        <dbReference type="ARBA" id="ARBA00010961"/>
    </source>
</evidence>
<keyword evidence="6" id="KW-0814">Transposable element</keyword>
<protein>
    <recommendedName>
        <fullName evidence="6">Mutator family transposase</fullName>
    </recommendedName>
</protein>
<dbReference type="Proteomes" id="UP000020681">
    <property type="component" value="Unassembled WGS sequence"/>
</dbReference>
<dbReference type="PROSITE" id="PS01007">
    <property type="entry name" value="TRANSPOSASE_MUTATOR"/>
    <property type="match status" value="1"/>
</dbReference>
<evidence type="ECO:0000256" key="3">
    <source>
        <dbReference type="ARBA" id="ARBA00022578"/>
    </source>
</evidence>
<comment type="caution">
    <text evidence="7">The sequence shown here is derived from an EMBL/GenBank/DDBJ whole genome shotgun (WGS) entry which is preliminary data.</text>
</comment>
<comment type="similarity">
    <text evidence="2 6">Belongs to the transposase mutator family.</text>
</comment>
<sequence length="147" mass="16532">MLTELKNRGVADIFFLVCDGLKGLPDSVSAVFPDTVVQTCIIHLIRARSATPGASTTPRSPGAQADLHRRSTLLRRRSLRCLRHRMGTPLPAAIRLWRNAWNEFIPFLDYDTEIRKVICSTNAIESLNARYRRAIRARGHFPPSSPP</sequence>
<evidence type="ECO:0000313" key="8">
    <source>
        <dbReference type="Proteomes" id="UP000020681"/>
    </source>
</evidence>
<evidence type="ECO:0000256" key="1">
    <source>
        <dbReference type="ARBA" id="ARBA00002190"/>
    </source>
</evidence>
<keyword evidence="5 6" id="KW-0233">DNA recombination</keyword>
<evidence type="ECO:0000256" key="6">
    <source>
        <dbReference type="RuleBase" id="RU365089"/>
    </source>
</evidence>